<evidence type="ECO:0000256" key="2">
    <source>
        <dbReference type="ARBA" id="ARBA00022803"/>
    </source>
</evidence>
<comment type="caution">
    <text evidence="4">The sequence shown here is derived from an EMBL/GenBank/DDBJ whole genome shotgun (WGS) entry which is preliminary data.</text>
</comment>
<dbReference type="InterPro" id="IPR050498">
    <property type="entry name" value="Ycf3"/>
</dbReference>
<keyword evidence="5" id="KW-1185">Reference proteome</keyword>
<organism evidence="4 5">
    <name type="scientific">Simplicispira hankyongi</name>
    <dbReference type="NCBI Taxonomy" id="2315688"/>
    <lineage>
        <taxon>Bacteria</taxon>
        <taxon>Pseudomonadati</taxon>
        <taxon>Pseudomonadota</taxon>
        <taxon>Betaproteobacteria</taxon>
        <taxon>Burkholderiales</taxon>
        <taxon>Comamonadaceae</taxon>
        <taxon>Simplicispira</taxon>
    </lineage>
</organism>
<dbReference type="SUPFAM" id="SSF48452">
    <property type="entry name" value="TPR-like"/>
    <property type="match status" value="2"/>
</dbReference>
<accession>A0A398C9V6</accession>
<dbReference type="InterPro" id="IPR011990">
    <property type="entry name" value="TPR-like_helical_dom_sf"/>
</dbReference>
<reference evidence="4 5" key="1">
    <citation type="submission" date="2018-09" db="EMBL/GenBank/DDBJ databases">
        <title>Draft genome of Simplicispira sp. NY-02.</title>
        <authorList>
            <person name="Im W.T."/>
        </authorList>
    </citation>
    <scope>NUCLEOTIDE SEQUENCE [LARGE SCALE GENOMIC DNA]</scope>
    <source>
        <strain evidence="4 5">NY-02</strain>
    </source>
</reference>
<dbReference type="PANTHER" id="PTHR44858:SF1">
    <property type="entry name" value="UDP-N-ACETYLGLUCOSAMINE--PEPTIDE N-ACETYLGLUCOSAMINYLTRANSFERASE SPINDLY-RELATED"/>
    <property type="match status" value="1"/>
</dbReference>
<evidence type="ECO:0000256" key="3">
    <source>
        <dbReference type="PROSITE-ProRule" id="PRU00339"/>
    </source>
</evidence>
<dbReference type="Proteomes" id="UP000266302">
    <property type="component" value="Unassembled WGS sequence"/>
</dbReference>
<keyword evidence="2 3" id="KW-0802">TPR repeat</keyword>
<feature type="repeat" description="TPR" evidence="3">
    <location>
        <begin position="215"/>
        <end position="248"/>
    </location>
</feature>
<dbReference type="AlphaFoldDB" id="A0A398C9V6"/>
<name>A0A398C9V6_9BURK</name>
<evidence type="ECO:0000313" key="4">
    <source>
        <dbReference type="EMBL" id="RID97867.1"/>
    </source>
</evidence>
<dbReference type="SMART" id="SM00028">
    <property type="entry name" value="TPR"/>
    <property type="match status" value="5"/>
</dbReference>
<dbReference type="PANTHER" id="PTHR44858">
    <property type="entry name" value="TETRATRICOPEPTIDE REPEAT PROTEIN 6"/>
    <property type="match status" value="1"/>
</dbReference>
<sequence length="284" mass="30788">MRDHVPLGAVLAQRDAGHPLSLLTPWRRREAMGTMQPPGVAGMSFENDLGAVIACANAGDIEHAWDLCRRVEAAYPAQPAVHQLLAVLSMQRGQPKEAGDYAQESLALRPNHVPTLMIAGDAARSVGTTDLAAAHYTRAYLLQPDRPDICLALGIAHYQSGQLLPALNALERCVHLAPESLDAWFNLALVCQDMQDLNGAIAALNRLLVLCPTRADALVNLGIVLQANGQMDEAFLVYGRAYRLQGDTFGRIAHALAAEKTGRMWLDLDDLRTALLHSERPLTA</sequence>
<keyword evidence="1" id="KW-0677">Repeat</keyword>
<evidence type="ECO:0000256" key="1">
    <source>
        <dbReference type="ARBA" id="ARBA00022737"/>
    </source>
</evidence>
<gene>
    <name evidence="4" type="ORF">D3F03_11520</name>
</gene>
<evidence type="ECO:0000313" key="5">
    <source>
        <dbReference type="Proteomes" id="UP000266302"/>
    </source>
</evidence>
<dbReference type="InterPro" id="IPR019734">
    <property type="entry name" value="TPR_rpt"/>
</dbReference>
<protein>
    <submittedName>
        <fullName evidence="4">Uncharacterized protein</fullName>
    </submittedName>
</protein>
<dbReference type="EMBL" id="QXJC01000004">
    <property type="protein sequence ID" value="RID97867.1"/>
    <property type="molecule type" value="Genomic_DNA"/>
</dbReference>
<dbReference type="Pfam" id="PF12895">
    <property type="entry name" value="ANAPC3"/>
    <property type="match status" value="1"/>
</dbReference>
<dbReference type="Gene3D" id="1.25.40.10">
    <property type="entry name" value="Tetratricopeptide repeat domain"/>
    <property type="match status" value="1"/>
</dbReference>
<dbReference type="PROSITE" id="PS50005">
    <property type="entry name" value="TPR"/>
    <property type="match status" value="1"/>
</dbReference>
<proteinExistence type="predicted"/>